<evidence type="ECO:0000313" key="4">
    <source>
        <dbReference type="EMBL" id="MBM3273837.1"/>
    </source>
</evidence>
<dbReference type="AlphaFoldDB" id="A0A937X401"/>
<sequence>MARSNAFSFRRQPAYRPDRDTPHVAAQPRREYDDPAVQVLIRALEMRDPFTLGHAERVADLSVAVAKRLRWDESKVADLRLAALLHDLGNLGVEDQILNKVGRLTPEEVAKMQAHTRLGATLVEGAPALDVAGPVILFHHERWDGAGYPKRLLGADIPIEARIVAITDAYDAMISNRSYRRSMTSDEASRELKRQSGYQFDPSLLGIFLDVSNSGSGN</sequence>
<dbReference type="Pfam" id="PF13487">
    <property type="entry name" value="HD_5"/>
    <property type="match status" value="1"/>
</dbReference>
<evidence type="ECO:0000313" key="5">
    <source>
        <dbReference type="Proteomes" id="UP000703893"/>
    </source>
</evidence>
<name>A0A937X401_9BACT</name>
<dbReference type="SMART" id="SM00471">
    <property type="entry name" value="HDc"/>
    <property type="match status" value="1"/>
</dbReference>
<feature type="compositionally biased region" description="Basic and acidic residues" evidence="1">
    <location>
        <begin position="16"/>
        <end position="29"/>
    </location>
</feature>
<organism evidence="4 5">
    <name type="scientific">Candidatus Tanganyikabacteria bacterium</name>
    <dbReference type="NCBI Taxonomy" id="2961651"/>
    <lineage>
        <taxon>Bacteria</taxon>
        <taxon>Bacillati</taxon>
        <taxon>Candidatus Sericytochromatia</taxon>
        <taxon>Candidatus Tanganyikabacteria</taxon>
    </lineage>
</organism>
<feature type="domain" description="HD-GYP" evidence="3">
    <location>
        <begin position="29"/>
        <end position="218"/>
    </location>
</feature>
<evidence type="ECO:0000256" key="1">
    <source>
        <dbReference type="SAM" id="MobiDB-lite"/>
    </source>
</evidence>
<dbReference type="InterPro" id="IPR003607">
    <property type="entry name" value="HD/PDEase_dom"/>
</dbReference>
<gene>
    <name evidence="4" type="ORF">FJZ00_01695</name>
</gene>
<evidence type="ECO:0000259" key="2">
    <source>
        <dbReference type="PROSITE" id="PS51831"/>
    </source>
</evidence>
<dbReference type="CDD" id="cd00077">
    <property type="entry name" value="HDc"/>
    <property type="match status" value="1"/>
</dbReference>
<dbReference type="Proteomes" id="UP000703893">
    <property type="component" value="Unassembled WGS sequence"/>
</dbReference>
<dbReference type="EMBL" id="VGJX01000059">
    <property type="protein sequence ID" value="MBM3273837.1"/>
    <property type="molecule type" value="Genomic_DNA"/>
</dbReference>
<dbReference type="PROSITE" id="PS51831">
    <property type="entry name" value="HD"/>
    <property type="match status" value="1"/>
</dbReference>
<dbReference type="PANTHER" id="PTHR45228">
    <property type="entry name" value="CYCLIC DI-GMP PHOSPHODIESTERASE TM_0186-RELATED"/>
    <property type="match status" value="1"/>
</dbReference>
<dbReference type="InterPro" id="IPR052020">
    <property type="entry name" value="Cyclic_di-GMP/3'3'-cGAMP_PDE"/>
</dbReference>
<feature type="domain" description="HD" evidence="2">
    <location>
        <begin position="51"/>
        <end position="173"/>
    </location>
</feature>
<dbReference type="InterPro" id="IPR037522">
    <property type="entry name" value="HD_GYP_dom"/>
</dbReference>
<feature type="region of interest" description="Disordered" evidence="1">
    <location>
        <begin position="1"/>
        <end position="29"/>
    </location>
</feature>
<proteinExistence type="predicted"/>
<dbReference type="SUPFAM" id="SSF109604">
    <property type="entry name" value="HD-domain/PDEase-like"/>
    <property type="match status" value="1"/>
</dbReference>
<dbReference type="PANTHER" id="PTHR45228:SF4">
    <property type="entry name" value="LIPOPROTEIN"/>
    <property type="match status" value="1"/>
</dbReference>
<dbReference type="Gene3D" id="1.10.3210.10">
    <property type="entry name" value="Hypothetical protein af1432"/>
    <property type="match status" value="1"/>
</dbReference>
<reference evidence="4 5" key="1">
    <citation type="submission" date="2019-03" db="EMBL/GenBank/DDBJ databases">
        <title>Lake Tanganyika Metagenome-Assembled Genomes (MAGs).</title>
        <authorList>
            <person name="Tran P."/>
        </authorList>
    </citation>
    <scope>NUCLEOTIDE SEQUENCE [LARGE SCALE GENOMIC DNA]</scope>
    <source>
        <strain evidence="4">K_DeepCast_65m_m2_236</strain>
    </source>
</reference>
<dbReference type="InterPro" id="IPR006674">
    <property type="entry name" value="HD_domain"/>
</dbReference>
<evidence type="ECO:0000259" key="3">
    <source>
        <dbReference type="PROSITE" id="PS51832"/>
    </source>
</evidence>
<comment type="caution">
    <text evidence="4">The sequence shown here is derived from an EMBL/GenBank/DDBJ whole genome shotgun (WGS) entry which is preliminary data.</text>
</comment>
<dbReference type="PROSITE" id="PS51832">
    <property type="entry name" value="HD_GYP"/>
    <property type="match status" value="1"/>
</dbReference>
<accession>A0A937X401</accession>
<protein>
    <submittedName>
        <fullName evidence="4">HD-GYP domain-containing protein</fullName>
    </submittedName>
</protein>